<dbReference type="InterPro" id="IPR055344">
    <property type="entry name" value="SecD_SecF_C_bact"/>
</dbReference>
<dbReference type="PRINTS" id="PR01755">
    <property type="entry name" value="SECFTRNLCASE"/>
</dbReference>
<dbReference type="PANTHER" id="PTHR30081:SF8">
    <property type="entry name" value="PROTEIN TRANSLOCASE SUBUNIT SECF"/>
    <property type="match status" value="1"/>
</dbReference>
<dbReference type="InterPro" id="IPR048634">
    <property type="entry name" value="SecD_SecF_C"/>
</dbReference>
<comment type="subcellular location">
    <subcellularLocation>
        <location evidence="1">Cell membrane</location>
        <topology evidence="1">Multi-pass membrane protein</topology>
    </subcellularLocation>
</comment>
<protein>
    <recommendedName>
        <fullName evidence="2">Protein translocase subunit SecF</fullName>
    </recommendedName>
</protein>
<evidence type="ECO:0000259" key="11">
    <source>
        <dbReference type="Pfam" id="PF02355"/>
    </source>
</evidence>
<dbReference type="AlphaFoldDB" id="A0AB39KUG1"/>
<dbReference type="RefSeq" id="WP_369060363.1">
    <property type="nucleotide sequence ID" value="NZ_CP158375.1"/>
</dbReference>
<keyword evidence="3" id="KW-0813">Transport</keyword>
<sequence length="234" mass="25334">MGAEDAQVQSIGSVNAAILRFRLAENVNSIEGAEVIKKQLAEKFTGIQFKRVDIVGPKVSGELFRSGFTALSIAMGLMLLYIWIRFQLQFGVAAVVGVLHDAVLTLGMLSALHIEFSMTTIAALLTVVGYSMNEKVITFDRLRENLRKYKVTPLRDLIDLSENERLSRTLITGSTALLALAGMLFLGGPTLFPLIFTLVFGILIGTYSSIYVALPLVLVWGVNRGAGDAAPAKA</sequence>
<keyword evidence="7 10" id="KW-1133">Transmembrane helix</keyword>
<evidence type="ECO:0000256" key="2">
    <source>
        <dbReference type="ARBA" id="ARBA00015792"/>
    </source>
</evidence>
<keyword evidence="4" id="KW-1003">Cell membrane</keyword>
<dbReference type="SUPFAM" id="SSF82866">
    <property type="entry name" value="Multidrug efflux transporter AcrB transmembrane domain"/>
    <property type="match status" value="1"/>
</dbReference>
<dbReference type="InterPro" id="IPR022813">
    <property type="entry name" value="SecD/SecF_arch_bac"/>
</dbReference>
<evidence type="ECO:0000256" key="7">
    <source>
        <dbReference type="ARBA" id="ARBA00022989"/>
    </source>
</evidence>
<keyword evidence="9 10" id="KW-0472">Membrane</keyword>
<evidence type="ECO:0000313" key="12">
    <source>
        <dbReference type="EMBL" id="XDO97260.1"/>
    </source>
</evidence>
<proteinExistence type="predicted"/>
<dbReference type="GO" id="GO:0005886">
    <property type="term" value="C:plasma membrane"/>
    <property type="evidence" value="ECO:0007669"/>
    <property type="project" value="UniProtKB-SubCell"/>
</dbReference>
<dbReference type="GO" id="GO:0015450">
    <property type="term" value="F:protein-transporting ATPase activity"/>
    <property type="evidence" value="ECO:0007669"/>
    <property type="project" value="InterPro"/>
</dbReference>
<dbReference type="InterPro" id="IPR022645">
    <property type="entry name" value="SecD/SecF_bac"/>
</dbReference>
<evidence type="ECO:0000256" key="1">
    <source>
        <dbReference type="ARBA" id="ARBA00004651"/>
    </source>
</evidence>
<dbReference type="PANTHER" id="PTHR30081">
    <property type="entry name" value="PROTEIN-EXPORT MEMBRANE PROTEIN SEC"/>
    <property type="match status" value="1"/>
</dbReference>
<evidence type="ECO:0000256" key="4">
    <source>
        <dbReference type="ARBA" id="ARBA00022475"/>
    </source>
</evidence>
<gene>
    <name evidence="12" type="primary">secF</name>
    <name evidence="12" type="ORF">ABOZ73_02245</name>
</gene>
<feature type="transmembrane region" description="Helical" evidence="10">
    <location>
        <begin position="63"/>
        <end position="83"/>
    </location>
</feature>
<keyword evidence="6" id="KW-0653">Protein transport</keyword>
<evidence type="ECO:0000256" key="5">
    <source>
        <dbReference type="ARBA" id="ARBA00022692"/>
    </source>
</evidence>
<reference evidence="12" key="1">
    <citation type="submission" date="2024-06" db="EMBL/GenBank/DDBJ databases">
        <title>Caulobacter inopinatus, sp. nov.</title>
        <authorList>
            <person name="Donachie S.P."/>
        </authorList>
    </citation>
    <scope>NUCLEOTIDE SEQUENCE</scope>
    <source>
        <strain evidence="12">73W</strain>
    </source>
</reference>
<dbReference type="InterPro" id="IPR005665">
    <property type="entry name" value="SecF_bac"/>
</dbReference>
<evidence type="ECO:0000256" key="10">
    <source>
        <dbReference type="SAM" id="Phobius"/>
    </source>
</evidence>
<evidence type="ECO:0000256" key="3">
    <source>
        <dbReference type="ARBA" id="ARBA00022448"/>
    </source>
</evidence>
<organism evidence="12">
    <name type="scientific">Caulobacter sp. 73W</name>
    <dbReference type="NCBI Taxonomy" id="3161137"/>
    <lineage>
        <taxon>Bacteria</taxon>
        <taxon>Pseudomonadati</taxon>
        <taxon>Pseudomonadota</taxon>
        <taxon>Alphaproteobacteria</taxon>
        <taxon>Caulobacterales</taxon>
        <taxon>Caulobacteraceae</taxon>
        <taxon>Caulobacter</taxon>
    </lineage>
</organism>
<name>A0AB39KUG1_9CAUL</name>
<feature type="transmembrane region" description="Helical" evidence="10">
    <location>
        <begin position="170"/>
        <end position="188"/>
    </location>
</feature>
<keyword evidence="5 10" id="KW-0812">Transmembrane</keyword>
<dbReference type="GO" id="GO:0006886">
    <property type="term" value="P:intracellular protein transport"/>
    <property type="evidence" value="ECO:0007669"/>
    <property type="project" value="InterPro"/>
</dbReference>
<feature type="domain" description="Protein export membrane protein SecD/SecF C-terminal" evidence="11">
    <location>
        <begin position="36"/>
        <end position="221"/>
    </location>
</feature>
<evidence type="ECO:0000256" key="8">
    <source>
        <dbReference type="ARBA" id="ARBA00023010"/>
    </source>
</evidence>
<feature type="transmembrane region" description="Helical" evidence="10">
    <location>
        <begin position="194"/>
        <end position="214"/>
    </location>
</feature>
<dbReference type="Pfam" id="PF02355">
    <property type="entry name" value="SecD_SecF_C"/>
    <property type="match status" value="1"/>
</dbReference>
<evidence type="ECO:0000256" key="6">
    <source>
        <dbReference type="ARBA" id="ARBA00022927"/>
    </source>
</evidence>
<feature type="transmembrane region" description="Helical" evidence="10">
    <location>
        <begin position="116"/>
        <end position="133"/>
    </location>
</feature>
<dbReference type="EMBL" id="CP158375">
    <property type="protein sequence ID" value="XDO97260.1"/>
    <property type="molecule type" value="Genomic_DNA"/>
</dbReference>
<dbReference type="NCBIfam" id="TIGR00966">
    <property type="entry name" value="transloc_SecF"/>
    <property type="match status" value="1"/>
</dbReference>
<evidence type="ECO:0000256" key="9">
    <source>
        <dbReference type="ARBA" id="ARBA00023136"/>
    </source>
</evidence>
<dbReference type="NCBIfam" id="TIGR00916">
    <property type="entry name" value="2A0604s01"/>
    <property type="match status" value="1"/>
</dbReference>
<accession>A0AB39KUG1</accession>
<keyword evidence="8" id="KW-0811">Translocation</keyword>
<dbReference type="Gene3D" id="1.20.1640.10">
    <property type="entry name" value="Multidrug efflux transporter AcrB transmembrane domain"/>
    <property type="match status" value="1"/>
</dbReference>